<feature type="domain" description="Flagellar hook-length control protein-like C-terminal" evidence="2">
    <location>
        <begin position="323"/>
        <end position="382"/>
    </location>
</feature>
<name>A0A0A7RF42_9LACO</name>
<evidence type="ECO:0000259" key="2">
    <source>
        <dbReference type="Pfam" id="PF02120"/>
    </source>
</evidence>
<gene>
    <name evidence="3" type="primary">fliK</name>
</gene>
<reference evidence="3" key="1">
    <citation type="journal article" date="2014" name="Appl. Environ. Microbiol.">
        <title>Detection and genomic characterization of motility in Lactobacillus curvatus: confirmation of motility in a species outside the Lactobacillus salivarius clade.</title>
        <authorList>
            <person name="Cousin F.J."/>
            <person name="Lynch S.M."/>
            <person name="Harris H.M."/>
            <person name="McCann A."/>
            <person name="Lynch D.B."/>
            <person name="Neville B.A."/>
            <person name="Irisawa T."/>
            <person name="Okada S."/>
            <person name="Endo A."/>
            <person name="O'Toole P.W."/>
        </authorList>
    </citation>
    <scope>NUCLEOTIDE SEQUENCE</scope>
    <source>
        <strain evidence="3">DSM 21116</strain>
    </source>
</reference>
<proteinExistence type="predicted"/>
<evidence type="ECO:0000313" key="3">
    <source>
        <dbReference type="EMBL" id="AJA33826.1"/>
    </source>
</evidence>
<evidence type="ECO:0000256" key="1">
    <source>
        <dbReference type="SAM" id="MobiDB-lite"/>
    </source>
</evidence>
<dbReference type="AlphaFoldDB" id="A0A0A7RF42"/>
<dbReference type="Gene3D" id="3.30.750.140">
    <property type="match status" value="1"/>
</dbReference>
<sequence length="462" mass="51179">MDNNLIASHQTTSRATLDLENIDNTSSDGAEDSTQFINLLQQKLSCESTMNIFSNANSDNEHLSDNKEQSVDESSSINTQIDDGEERAKKNFITLGSVEQEKAKANLKQEKNLTLSDLTLSFLQLRQVKTSEFLSGSEKKSLDGVTISENENSSELPDSQLTALPTALETNNNINKLVKKNNDSLKLNPKLSIKNKLETNRLAETNLQAVNNEQSSFQSEIGNANLRNLDSIPTNTSELIKSSNVQEKLMPANTGEGINLVEKNKIDLMKRVNDSELTMKENIVPIIENKISVGEQSDFKVKISDLTPTIPSSTATTIVKTLLSGETKQVTVHLEPEKLGKIEISLQSTSSEASLSFKLSSSHAKELISGISNQLEQVLNNQLTTDRMVTDDKVATYHTAINGTEGTQFSFGQHQFGQQNQNTPKTKFTNQYRNNKINQDEVSIKKQESQQQNEKNIISILV</sequence>
<protein>
    <submittedName>
        <fullName evidence="3">Flagellar hook-length control protein FliK</fullName>
    </submittedName>
</protein>
<keyword evidence="3" id="KW-0966">Cell projection</keyword>
<keyword evidence="3" id="KW-0282">Flagellum</keyword>
<keyword evidence="3" id="KW-0969">Cilium</keyword>
<accession>A0A0A7RF42</accession>
<dbReference type="InterPro" id="IPR038610">
    <property type="entry name" value="FliK-like_C_sf"/>
</dbReference>
<feature type="compositionally biased region" description="Basic and acidic residues" evidence="1">
    <location>
        <begin position="59"/>
        <end position="70"/>
    </location>
</feature>
<organism evidence="3">
    <name type="scientific">Liquorilactobacillus cacaonum</name>
    <dbReference type="NCBI Taxonomy" id="483012"/>
    <lineage>
        <taxon>Bacteria</taxon>
        <taxon>Bacillati</taxon>
        <taxon>Bacillota</taxon>
        <taxon>Bacilli</taxon>
        <taxon>Lactobacillales</taxon>
        <taxon>Lactobacillaceae</taxon>
        <taxon>Liquorilactobacillus</taxon>
    </lineage>
</organism>
<dbReference type="Pfam" id="PF02120">
    <property type="entry name" value="Flg_hook"/>
    <property type="match status" value="1"/>
</dbReference>
<dbReference type="EMBL" id="KM886861">
    <property type="protein sequence ID" value="AJA33826.1"/>
    <property type="molecule type" value="Genomic_DNA"/>
</dbReference>
<feature type="region of interest" description="Disordered" evidence="1">
    <location>
        <begin position="55"/>
        <end position="78"/>
    </location>
</feature>
<dbReference type="InterPro" id="IPR021136">
    <property type="entry name" value="Flagellar_hook_control-like_C"/>
</dbReference>